<proteinExistence type="predicted"/>
<dbReference type="EMBL" id="JBHFFA010000001">
    <property type="protein sequence ID" value="KAL2653287.1"/>
    <property type="molecule type" value="Genomic_DNA"/>
</dbReference>
<sequence>MCALDQSSLIVNIPRWSERHTNQYHRWDSSGVGGGRRGAEYSKSAPKICGGQQNVSRVKRFQAEYLYTKSRLSMNSWPVPLLPPPGPVPRGEKGPCPHGSSVAPRSWNAGPRPLPAPTGYVQHGEIFSSHVIRQLQGPPDKNARLRCALS</sequence>
<dbReference type="Proteomes" id="UP001605036">
    <property type="component" value="Unassembled WGS sequence"/>
</dbReference>
<organism evidence="2 3">
    <name type="scientific">Riccia fluitans</name>
    <dbReference type="NCBI Taxonomy" id="41844"/>
    <lineage>
        <taxon>Eukaryota</taxon>
        <taxon>Viridiplantae</taxon>
        <taxon>Streptophyta</taxon>
        <taxon>Embryophyta</taxon>
        <taxon>Marchantiophyta</taxon>
        <taxon>Marchantiopsida</taxon>
        <taxon>Marchantiidae</taxon>
        <taxon>Marchantiales</taxon>
        <taxon>Ricciaceae</taxon>
        <taxon>Riccia</taxon>
    </lineage>
</organism>
<gene>
    <name evidence="2" type="ORF">R1flu_021415</name>
</gene>
<feature type="region of interest" description="Disordered" evidence="1">
    <location>
        <begin position="84"/>
        <end position="111"/>
    </location>
</feature>
<keyword evidence="3" id="KW-1185">Reference proteome</keyword>
<evidence type="ECO:0000256" key="1">
    <source>
        <dbReference type="SAM" id="MobiDB-lite"/>
    </source>
</evidence>
<evidence type="ECO:0000313" key="3">
    <source>
        <dbReference type="Proteomes" id="UP001605036"/>
    </source>
</evidence>
<evidence type="ECO:0000313" key="2">
    <source>
        <dbReference type="EMBL" id="KAL2653287.1"/>
    </source>
</evidence>
<dbReference type="AlphaFoldDB" id="A0ABD1ZQF4"/>
<protein>
    <submittedName>
        <fullName evidence="2">Uncharacterized protein</fullName>
    </submittedName>
</protein>
<comment type="caution">
    <text evidence="2">The sequence shown here is derived from an EMBL/GenBank/DDBJ whole genome shotgun (WGS) entry which is preliminary data.</text>
</comment>
<accession>A0ABD1ZQF4</accession>
<reference evidence="2 3" key="1">
    <citation type="submission" date="2024-09" db="EMBL/GenBank/DDBJ databases">
        <title>Chromosome-scale assembly of Riccia fluitans.</title>
        <authorList>
            <person name="Paukszto L."/>
            <person name="Sawicki J."/>
            <person name="Karawczyk K."/>
            <person name="Piernik-Szablinska J."/>
            <person name="Szczecinska M."/>
            <person name="Mazdziarz M."/>
        </authorList>
    </citation>
    <scope>NUCLEOTIDE SEQUENCE [LARGE SCALE GENOMIC DNA]</scope>
    <source>
        <strain evidence="2">Rf_01</strain>
        <tissue evidence="2">Aerial parts of the thallus</tissue>
    </source>
</reference>
<name>A0ABD1ZQF4_9MARC</name>